<proteinExistence type="inferred from homology"/>
<dbReference type="EMBL" id="CACRSW010000003">
    <property type="protein sequence ID" value="VYS79493.1"/>
    <property type="molecule type" value="Genomic_DNA"/>
</dbReference>
<sequence>MKKNSNESLAEKIFRLKEKKTNVKTEIMAGITTFMTMSYILAVNPQILGDAGMDKGAVFTATIIASIIAILIMALYANLPFALAPGMGLNAFFTYTVVMTMGKSWEFALAAVFIEGIIFVFLTFFNVREAIFNAIPRSLKTAVSVGIGLFISLIGLLNSTVIVKNDVGLGLGNLVSKESFIFFIGLLIMAVLTARKTKGALLIGIVISTIIALFTGVSKLPEGGIIQLPPSLSPIAFKLDFSSIFSLEMFSVVFAFLFVDLFDTIGTLTGVATKAKMLDENGQLPNAGRALFADSIGTTLGALLGTSTVTTFVESATGVAEGGRTGLTALSTGFCFFLSIFFYPLITIIPAQATAAALVMVGLFMIDSIVDINFGDFTESFPAFMTIIMMPFAYSIAEGIAFGMISYASVKLLTGKGKEVSPLVYVLALVFLLRYLLPLFS</sequence>
<dbReference type="PANTHER" id="PTHR43337:SF1">
    <property type="entry name" value="XANTHINE_URACIL PERMEASE C887.17-RELATED"/>
    <property type="match status" value="1"/>
</dbReference>
<keyword evidence="3 8" id="KW-0813">Transport</keyword>
<evidence type="ECO:0000256" key="9">
    <source>
        <dbReference type="SAM" id="Phobius"/>
    </source>
</evidence>
<feature type="transmembrane region" description="Helical" evidence="9">
    <location>
        <begin position="353"/>
        <end position="375"/>
    </location>
</feature>
<feature type="transmembrane region" description="Helical" evidence="9">
    <location>
        <begin position="291"/>
        <end position="313"/>
    </location>
</feature>
<dbReference type="InterPro" id="IPR026033">
    <property type="entry name" value="Azg-like_bact_archaea"/>
</dbReference>
<dbReference type="GO" id="GO:0005345">
    <property type="term" value="F:purine nucleobase transmembrane transporter activity"/>
    <property type="evidence" value="ECO:0007669"/>
    <property type="project" value="TreeGrafter"/>
</dbReference>
<dbReference type="InterPro" id="IPR006043">
    <property type="entry name" value="NCS2"/>
</dbReference>
<feature type="transmembrane region" description="Helical" evidence="9">
    <location>
        <begin position="139"/>
        <end position="162"/>
    </location>
</feature>
<evidence type="ECO:0000256" key="1">
    <source>
        <dbReference type="ARBA" id="ARBA00004651"/>
    </source>
</evidence>
<feature type="transmembrane region" description="Helical" evidence="9">
    <location>
        <begin position="420"/>
        <end position="437"/>
    </location>
</feature>
<accession>A0A6N2RE46</accession>
<evidence type="ECO:0000256" key="3">
    <source>
        <dbReference type="ARBA" id="ARBA00022448"/>
    </source>
</evidence>
<name>A0A6N2RE46_9FIRM</name>
<comment type="similarity">
    <text evidence="2 8">Belongs to the nucleobase:cation symporter-2 (NCS2) (TC 2.A.40) family. Azg-like subfamily.</text>
</comment>
<dbReference type="PANTHER" id="PTHR43337">
    <property type="entry name" value="XANTHINE/URACIL PERMEASE C887.17-RELATED"/>
    <property type="match status" value="1"/>
</dbReference>
<feature type="transmembrane region" description="Helical" evidence="9">
    <location>
        <begin position="107"/>
        <end position="127"/>
    </location>
</feature>
<dbReference type="AlphaFoldDB" id="A0A6N2RE46"/>
<feature type="transmembrane region" description="Helical" evidence="9">
    <location>
        <begin position="83"/>
        <end position="101"/>
    </location>
</feature>
<feature type="transmembrane region" description="Helical" evidence="9">
    <location>
        <begin position="199"/>
        <end position="217"/>
    </location>
</feature>
<evidence type="ECO:0000256" key="4">
    <source>
        <dbReference type="ARBA" id="ARBA00022475"/>
    </source>
</evidence>
<dbReference type="Pfam" id="PF00860">
    <property type="entry name" value="Xan_ur_permease"/>
    <property type="match status" value="1"/>
</dbReference>
<keyword evidence="6 8" id="KW-1133">Transmembrane helix</keyword>
<keyword evidence="7 8" id="KW-0472">Membrane</keyword>
<organism evidence="10">
    <name type="scientific">Anaerococcus vaginalis</name>
    <dbReference type="NCBI Taxonomy" id="33037"/>
    <lineage>
        <taxon>Bacteria</taxon>
        <taxon>Bacillati</taxon>
        <taxon>Bacillota</taxon>
        <taxon>Tissierellia</taxon>
        <taxon>Tissierellales</taxon>
        <taxon>Peptoniphilaceae</taxon>
        <taxon>Anaerococcus</taxon>
    </lineage>
</organism>
<evidence type="ECO:0000256" key="6">
    <source>
        <dbReference type="ARBA" id="ARBA00022989"/>
    </source>
</evidence>
<feature type="transmembrane region" description="Helical" evidence="9">
    <location>
        <begin position="325"/>
        <end position="346"/>
    </location>
</feature>
<evidence type="ECO:0000256" key="8">
    <source>
        <dbReference type="PIRNR" id="PIRNR005353"/>
    </source>
</evidence>
<dbReference type="GO" id="GO:0005886">
    <property type="term" value="C:plasma membrane"/>
    <property type="evidence" value="ECO:0007669"/>
    <property type="project" value="UniProtKB-SubCell"/>
</dbReference>
<evidence type="ECO:0000256" key="5">
    <source>
        <dbReference type="ARBA" id="ARBA00022692"/>
    </source>
</evidence>
<keyword evidence="4 8" id="KW-1003">Cell membrane</keyword>
<gene>
    <name evidence="10" type="primary">yicO_2</name>
    <name evidence="10" type="ORF">AVLFYP127_01367</name>
</gene>
<feature type="transmembrane region" description="Helical" evidence="9">
    <location>
        <begin position="174"/>
        <end position="192"/>
    </location>
</feature>
<evidence type="ECO:0000313" key="10">
    <source>
        <dbReference type="EMBL" id="VYS79493.1"/>
    </source>
</evidence>
<evidence type="ECO:0000256" key="2">
    <source>
        <dbReference type="ARBA" id="ARBA00005697"/>
    </source>
</evidence>
<keyword evidence="5 8" id="KW-0812">Transmembrane</keyword>
<feature type="transmembrane region" description="Helical" evidence="9">
    <location>
        <begin position="57"/>
        <end position="76"/>
    </location>
</feature>
<dbReference type="RefSeq" id="WP_156328508.1">
    <property type="nucleotide sequence ID" value="NZ_CACRSW010000003.1"/>
</dbReference>
<dbReference type="PIRSF" id="PIRSF005353">
    <property type="entry name" value="PbuG"/>
    <property type="match status" value="1"/>
</dbReference>
<feature type="transmembrane region" description="Helical" evidence="9">
    <location>
        <begin position="381"/>
        <end position="408"/>
    </location>
</feature>
<comment type="subcellular location">
    <subcellularLocation>
        <location evidence="1 8">Cell membrane</location>
        <topology evidence="1 8">Multi-pass membrane protein</topology>
    </subcellularLocation>
</comment>
<evidence type="ECO:0000256" key="7">
    <source>
        <dbReference type="ARBA" id="ARBA00023136"/>
    </source>
</evidence>
<feature type="transmembrane region" description="Helical" evidence="9">
    <location>
        <begin position="21"/>
        <end position="42"/>
    </location>
</feature>
<dbReference type="InterPro" id="IPR045018">
    <property type="entry name" value="Azg-like"/>
</dbReference>
<feature type="transmembrane region" description="Helical" evidence="9">
    <location>
        <begin position="249"/>
        <end position="271"/>
    </location>
</feature>
<reference evidence="10" key="1">
    <citation type="submission" date="2019-11" db="EMBL/GenBank/DDBJ databases">
        <authorList>
            <person name="Feng L."/>
        </authorList>
    </citation>
    <scope>NUCLEOTIDE SEQUENCE</scope>
    <source>
        <strain evidence="10">AvaginalisLFYP127</strain>
    </source>
</reference>
<protein>
    <submittedName>
        <fullName evidence="10">Permease YicO</fullName>
    </submittedName>
</protein>